<keyword evidence="1" id="KW-1133">Transmembrane helix</keyword>
<feature type="transmembrane region" description="Helical" evidence="1">
    <location>
        <begin position="33"/>
        <end position="53"/>
    </location>
</feature>
<dbReference type="PANTHER" id="PTHR36587">
    <property type="entry name" value="EXPRESSION SITE-ASSOCIATED GENE 3 (ESAG3)-LIKE PROTEIN"/>
    <property type="match status" value="1"/>
</dbReference>
<evidence type="ECO:0000313" key="2">
    <source>
        <dbReference type="EMBL" id="KAF2152158.1"/>
    </source>
</evidence>
<name>A0A9P4MGI6_9PEZI</name>
<dbReference type="PANTHER" id="PTHR36587:SF2">
    <property type="entry name" value="EXPRESSION SITE-ASSOCIATED GENE 3 (ESAG3)-LIKE PROTEIN"/>
    <property type="match status" value="1"/>
</dbReference>
<accession>A0A9P4MGI6</accession>
<keyword evidence="3" id="KW-1185">Reference proteome</keyword>
<evidence type="ECO:0000256" key="1">
    <source>
        <dbReference type="SAM" id="Phobius"/>
    </source>
</evidence>
<dbReference type="EMBL" id="ML996087">
    <property type="protein sequence ID" value="KAF2152158.1"/>
    <property type="molecule type" value="Genomic_DNA"/>
</dbReference>
<evidence type="ECO:0000313" key="3">
    <source>
        <dbReference type="Proteomes" id="UP000799439"/>
    </source>
</evidence>
<proteinExistence type="predicted"/>
<comment type="caution">
    <text evidence="2">The sequence shown here is derived from an EMBL/GenBank/DDBJ whole genome shotgun (WGS) entry which is preliminary data.</text>
</comment>
<reference evidence="2" key="1">
    <citation type="journal article" date="2020" name="Stud. Mycol.">
        <title>101 Dothideomycetes genomes: a test case for predicting lifestyles and emergence of pathogens.</title>
        <authorList>
            <person name="Haridas S."/>
            <person name="Albert R."/>
            <person name="Binder M."/>
            <person name="Bloem J."/>
            <person name="Labutti K."/>
            <person name="Salamov A."/>
            <person name="Andreopoulos B."/>
            <person name="Baker S."/>
            <person name="Barry K."/>
            <person name="Bills G."/>
            <person name="Bluhm B."/>
            <person name="Cannon C."/>
            <person name="Castanera R."/>
            <person name="Culley D."/>
            <person name="Daum C."/>
            <person name="Ezra D."/>
            <person name="Gonzalez J."/>
            <person name="Henrissat B."/>
            <person name="Kuo A."/>
            <person name="Liang C."/>
            <person name="Lipzen A."/>
            <person name="Lutzoni F."/>
            <person name="Magnuson J."/>
            <person name="Mondo S."/>
            <person name="Nolan M."/>
            <person name="Ohm R."/>
            <person name="Pangilinan J."/>
            <person name="Park H.-J."/>
            <person name="Ramirez L."/>
            <person name="Alfaro M."/>
            <person name="Sun H."/>
            <person name="Tritt A."/>
            <person name="Yoshinaga Y."/>
            <person name="Zwiers L.-H."/>
            <person name="Turgeon B."/>
            <person name="Goodwin S."/>
            <person name="Spatafora J."/>
            <person name="Crous P."/>
            <person name="Grigoriev I."/>
        </authorList>
    </citation>
    <scope>NUCLEOTIDE SEQUENCE</scope>
    <source>
        <strain evidence="2">CBS 260.36</strain>
    </source>
</reference>
<dbReference type="CDD" id="cd22997">
    <property type="entry name" value="GT_LH"/>
    <property type="match status" value="1"/>
</dbReference>
<protein>
    <submittedName>
        <fullName evidence="2">Uncharacterized protein</fullName>
    </submittedName>
</protein>
<keyword evidence="1" id="KW-0812">Transmembrane</keyword>
<keyword evidence="1" id="KW-0472">Membrane</keyword>
<dbReference type="OrthoDB" id="422736at2759"/>
<dbReference type="AlphaFoldDB" id="A0A9P4MGI6"/>
<gene>
    <name evidence="2" type="ORF">K461DRAFT_322248</name>
</gene>
<dbReference type="Proteomes" id="UP000799439">
    <property type="component" value="Unassembled WGS sequence"/>
</dbReference>
<sequence length="508" mass="57870">MIDADSIRGFRRKLQGYQLLDGGNLSARPKRRLCFLALFVTSVTVVSAFWLFIRYPRAPPPRPARLHLLVPATSSNENLCRLFLSAFAPSYPTPVLINWAAPESPDKFVQHVAKVQGISDYLAKLQRAGKHKDDLVLILDGYDVWFQLGPDVLLKRYFATTRLLDKQARQIYGEKVAVQRDMRHTILFGPDKMCWPSDLTSPACWALPKPQLAPFAFGPHTENRMVEPPDYNMPRWLNSGTILGPIEDLQRMFAITLQHIRDNFTKASDQFYFAEVFGAQEEARLRNRPELLQAMWNDALSRRSNEGSQLASSPAQSSEFHIGLDHRSTLFQTVGMYQNFLMWAQTRYTTVSPRASEDERRLQAFYHQDLPSDIASSPPPFSTLRNASTSLSQTKWSEVNLLHNTVTRTIPVVIHFTSAKLLRGWWWEKDKGIWFSSQARALHEAYAARSMTAAQPLSSSRIDGKTWYAGGQMQAPSSNASQGAGVWSDQGQWLTWEATCQRFEEEFY</sequence>
<organism evidence="2 3">
    <name type="scientific">Myriangium duriaei CBS 260.36</name>
    <dbReference type="NCBI Taxonomy" id="1168546"/>
    <lineage>
        <taxon>Eukaryota</taxon>
        <taxon>Fungi</taxon>
        <taxon>Dikarya</taxon>
        <taxon>Ascomycota</taxon>
        <taxon>Pezizomycotina</taxon>
        <taxon>Dothideomycetes</taxon>
        <taxon>Dothideomycetidae</taxon>
        <taxon>Myriangiales</taxon>
        <taxon>Myriangiaceae</taxon>
        <taxon>Myriangium</taxon>
    </lineage>
</organism>